<evidence type="ECO:0000313" key="2">
    <source>
        <dbReference type="Proteomes" id="UP000789702"/>
    </source>
</evidence>
<name>A0ACA9K5E5_9GLOM</name>
<proteinExistence type="predicted"/>
<reference evidence="1" key="1">
    <citation type="submission" date="2021-06" db="EMBL/GenBank/DDBJ databases">
        <authorList>
            <person name="Kallberg Y."/>
            <person name="Tangrot J."/>
            <person name="Rosling A."/>
        </authorList>
    </citation>
    <scope>NUCLEOTIDE SEQUENCE</scope>
    <source>
        <strain evidence="1">IL203A</strain>
    </source>
</reference>
<evidence type="ECO:0000313" key="1">
    <source>
        <dbReference type="EMBL" id="CAG8453563.1"/>
    </source>
</evidence>
<comment type="caution">
    <text evidence="1">The sequence shown here is derived from an EMBL/GenBank/DDBJ whole genome shotgun (WGS) entry which is preliminary data.</text>
</comment>
<sequence length="164" mass="18945">AKASDIHVTEFIEVLIHNKCLFMIEYGTNTCSNVLDSAKTIKKTNSQHLNTINLFKLKTKQGIIDNYVNKIYYNEILDLEYKFARAVFASAKLSEELLNKVYEDVKKEIEDEISKDENINVTLNINNYKAEYSNNIESECSNNVEPENDENDSFNFELNTDIII</sequence>
<protein>
    <submittedName>
        <fullName evidence="1">6670_t:CDS:1</fullName>
    </submittedName>
</protein>
<feature type="non-terminal residue" evidence="1">
    <location>
        <position position="1"/>
    </location>
</feature>
<accession>A0ACA9K5E5</accession>
<dbReference type="EMBL" id="CAJVPU010000529">
    <property type="protein sequence ID" value="CAG8453563.1"/>
    <property type="molecule type" value="Genomic_DNA"/>
</dbReference>
<keyword evidence="2" id="KW-1185">Reference proteome</keyword>
<organism evidence="1 2">
    <name type="scientific">Dentiscutata heterogama</name>
    <dbReference type="NCBI Taxonomy" id="1316150"/>
    <lineage>
        <taxon>Eukaryota</taxon>
        <taxon>Fungi</taxon>
        <taxon>Fungi incertae sedis</taxon>
        <taxon>Mucoromycota</taxon>
        <taxon>Glomeromycotina</taxon>
        <taxon>Glomeromycetes</taxon>
        <taxon>Diversisporales</taxon>
        <taxon>Gigasporaceae</taxon>
        <taxon>Dentiscutata</taxon>
    </lineage>
</organism>
<gene>
    <name evidence="1" type="ORF">DHETER_LOCUS957</name>
</gene>
<dbReference type="Proteomes" id="UP000789702">
    <property type="component" value="Unassembled WGS sequence"/>
</dbReference>